<keyword evidence="2" id="KW-1185">Reference proteome</keyword>
<evidence type="ECO:0000313" key="2">
    <source>
        <dbReference type="Proteomes" id="UP001332192"/>
    </source>
</evidence>
<accession>A0ABZ1BYW8</accession>
<dbReference type="SUPFAM" id="SSF53448">
    <property type="entry name" value="Nucleotide-diphospho-sugar transferases"/>
    <property type="match status" value="1"/>
</dbReference>
<dbReference type="Proteomes" id="UP001332192">
    <property type="component" value="Chromosome"/>
</dbReference>
<dbReference type="InterPro" id="IPR029044">
    <property type="entry name" value="Nucleotide-diphossugar_trans"/>
</dbReference>
<dbReference type="EMBL" id="CP141615">
    <property type="protein sequence ID" value="WRP17996.1"/>
    <property type="molecule type" value="Genomic_DNA"/>
</dbReference>
<organism evidence="1 2">
    <name type="scientific">Carboxydichorda subterranea</name>
    <dbReference type="NCBI Taxonomy" id="3109565"/>
    <lineage>
        <taxon>Bacteria</taxon>
        <taxon>Bacillati</taxon>
        <taxon>Bacillota</taxon>
        <taxon>Limnochordia</taxon>
        <taxon>Limnochordales</taxon>
        <taxon>Geochordaceae</taxon>
        <taxon>Carboxydichorda</taxon>
    </lineage>
</organism>
<reference evidence="1 2" key="1">
    <citation type="journal article" date="2024" name="Front. Microbiol.">
        <title>Novel thermophilic genera Geochorda gen. nov. and Carboxydochorda gen. nov. from the deep terrestrial subsurface reveal the ecophysiological diversity in the class Limnochordia.</title>
        <authorList>
            <person name="Karnachuk O.V."/>
            <person name="Lukina A.P."/>
            <person name="Avakyan M.R."/>
            <person name="Kadnikov V.V."/>
            <person name="Begmatov S."/>
            <person name="Beletsky A.V."/>
            <person name="Vlasova K.G."/>
            <person name="Novikov A.A."/>
            <person name="Shcherbakova V.A."/>
            <person name="Mardanov A.V."/>
            <person name="Ravin N.V."/>
        </authorList>
    </citation>
    <scope>NUCLEOTIDE SEQUENCE [LARGE SCALE GENOMIC DNA]</scope>
    <source>
        <strain evidence="1 2">L945</strain>
    </source>
</reference>
<proteinExistence type="predicted"/>
<evidence type="ECO:0000313" key="1">
    <source>
        <dbReference type="EMBL" id="WRP17996.1"/>
    </source>
</evidence>
<protein>
    <submittedName>
        <fullName evidence="1">Uncharacterized protein</fullName>
    </submittedName>
</protein>
<dbReference type="Gene3D" id="3.90.550.10">
    <property type="entry name" value="Spore Coat Polysaccharide Biosynthesis Protein SpsA, Chain A"/>
    <property type="match status" value="1"/>
</dbReference>
<gene>
    <name evidence="1" type="ORF">U7230_03010</name>
</gene>
<dbReference type="RefSeq" id="WP_324717267.1">
    <property type="nucleotide sequence ID" value="NZ_CP141615.1"/>
</dbReference>
<name>A0ABZ1BYW8_9FIRM</name>
<sequence>MVSLVIFEGGQAASSVERMLAAVRRAVVVDTTRRALGCGAIDRVIVATDSEELAASVRAAGAEVDWDGGQPSFHFGKRLGEIIERRRLDRVIYMSGGLGALATPDDLAWVARELARHDRVVIANNVHSADLVAFTPASAIRGIDLPAMDNSLAMALNLDAGLPLAHPPRTLGLHFDIDTPVDLLALSIHPGTGPETRRALEAQPLDLRRVKAVMGVMDDPAADLLIFGRIGSPLFHYLDDRTRCRLRVFSEERGMKSLGRDVRGEVVSLIGFLWESVGSRGLFERIARIASAALLDTRVLFAHRRWALTQAERFWSDVGAWEEIRHPGLREFTRAAQEATIPTLLGGHSLVSGGVWALVDARLRGVGGAR</sequence>